<evidence type="ECO:0000256" key="5">
    <source>
        <dbReference type="ARBA" id="ARBA00022989"/>
    </source>
</evidence>
<dbReference type="Gene3D" id="1.20.1250.20">
    <property type="entry name" value="MFS general substrate transporter like domains"/>
    <property type="match status" value="1"/>
</dbReference>
<dbReference type="PROSITE" id="PS51465">
    <property type="entry name" value="KAZAL_2"/>
    <property type="match status" value="1"/>
</dbReference>
<keyword evidence="11" id="KW-1185">Reference proteome</keyword>
<evidence type="ECO:0000256" key="9">
    <source>
        <dbReference type="SAM" id="MobiDB-lite"/>
    </source>
</evidence>
<feature type="transmembrane region" description="Helical" evidence="8">
    <location>
        <begin position="46"/>
        <end position="69"/>
    </location>
</feature>
<evidence type="ECO:0000313" key="11">
    <source>
        <dbReference type="Proteomes" id="UP000515156"/>
    </source>
</evidence>
<dbReference type="InterPro" id="IPR004156">
    <property type="entry name" value="OATP"/>
</dbReference>
<dbReference type="Pfam" id="PF07648">
    <property type="entry name" value="Kazal_2"/>
    <property type="match status" value="1"/>
</dbReference>
<dbReference type="InParanoid" id="A0A6P7XY14"/>
<keyword evidence="8" id="KW-0813">Transport</keyword>
<dbReference type="GO" id="GO:0016323">
    <property type="term" value="C:basolateral plasma membrane"/>
    <property type="evidence" value="ECO:0007669"/>
    <property type="project" value="TreeGrafter"/>
</dbReference>
<keyword evidence="5 8" id="KW-1133">Transmembrane helix</keyword>
<dbReference type="SUPFAM" id="SSF103473">
    <property type="entry name" value="MFS general substrate transporter"/>
    <property type="match status" value="1"/>
</dbReference>
<sequence length="696" mass="76931">MASKDYLIAASSDDPVAIAGMQRLHAKSNVAIRKLQQRKRWGNPFLSIKVFLFCHGFLQLSELLIAGYIKSTISTIEKRFGLSSRTAGTIAGYSELGNTALIVFVSYFGSRVHRPRLIGCGAVLVSVAALLFTFPHFLVGPYSYDKSFSTNSSSSTDICLLGSTGKRNVSSCDLIEEKPEVRAVLKFASILLGIGGVPIQPYGISYIDDHANKRNSPLYLGILFAVTIFGPGVGFMLGSAMLRYFVDIDKMESEKVPITIDDPRWVGAWWMGYLLASGFVAIAAIPYFFFPEKMDVQVRDLTNTSAFAILQEEDDTMEGAFALQERKKTHYSDNLTLKEFIKYFPKVLLRNILQPGCALVILAQFNLTGMVVGLVTFMAKYLEQQFSITASFADFLIGSVQIPAAMIGILTGGTVVNRFRLTLSQCTELCCVGMLACIIFGFPLLFLGCSTHMVYGPDLVYPKSAAQLNFPDCYKNCNCAETTYNPVCGSNGIEYMSSCYAGCTNVTISQLGYTVLKYTQCKCIISTSKGYGTAKPGSCGSECFFFLPPFILFCCLSGILASISHTPSYIMILRSVKPEDKSFAVGLQYMIMRAFAWMPGPAFYGHIIDSTCIKWGEKCEDASACLYYDNNLFRSRYIGVQFGLEIVSFLCFLSAFFIFKREERKTKSVDQQSDPQQGKIIMSTAQPSRVKPHVKI</sequence>
<keyword evidence="8" id="KW-0406">Ion transport</keyword>
<dbReference type="NCBIfam" id="TIGR00805">
    <property type="entry name" value="oat"/>
    <property type="match status" value="1"/>
</dbReference>
<comment type="subcellular location">
    <subcellularLocation>
        <location evidence="1 8">Cell membrane</location>
        <topology evidence="1 8">Multi-pass membrane protein</topology>
    </subcellularLocation>
</comment>
<feature type="transmembrane region" description="Helical" evidence="8">
    <location>
        <begin position="395"/>
        <end position="417"/>
    </location>
</feature>
<evidence type="ECO:0000313" key="12">
    <source>
        <dbReference type="RefSeq" id="XP_030055610.1"/>
    </source>
</evidence>
<protein>
    <recommendedName>
        <fullName evidence="8">Solute carrier organic anion transporter family member</fullName>
    </recommendedName>
</protein>
<accession>A0A6P7XY14</accession>
<dbReference type="GO" id="GO:0015347">
    <property type="term" value="F:sodium-independent organic anion transmembrane transporter activity"/>
    <property type="evidence" value="ECO:0007669"/>
    <property type="project" value="TreeGrafter"/>
</dbReference>
<dbReference type="PANTHER" id="PTHR11388:SF87">
    <property type="entry name" value="SOLUTE CARRIER ORGANIC ANION TRANSPORTER FAMILY MEMBER 2B1"/>
    <property type="match status" value="1"/>
</dbReference>
<dbReference type="Pfam" id="PF03137">
    <property type="entry name" value="OATP"/>
    <property type="match status" value="1"/>
</dbReference>
<evidence type="ECO:0000256" key="7">
    <source>
        <dbReference type="ARBA" id="ARBA00023157"/>
    </source>
</evidence>
<evidence type="ECO:0000256" key="1">
    <source>
        <dbReference type="ARBA" id="ARBA00004651"/>
    </source>
</evidence>
<dbReference type="FunCoup" id="A0A6P7XY14">
    <property type="interactions" value="514"/>
</dbReference>
<evidence type="ECO:0000256" key="6">
    <source>
        <dbReference type="ARBA" id="ARBA00023136"/>
    </source>
</evidence>
<name>A0A6P7XY14_9AMPH</name>
<dbReference type="RefSeq" id="XP_030055610.1">
    <property type="nucleotide sequence ID" value="XM_030199750.1"/>
</dbReference>
<feature type="region of interest" description="Disordered" evidence="9">
    <location>
        <begin position="668"/>
        <end position="696"/>
    </location>
</feature>
<dbReference type="Proteomes" id="UP000515156">
    <property type="component" value="Chromosome 4"/>
</dbReference>
<dbReference type="GO" id="GO:0006811">
    <property type="term" value="P:monoatomic ion transport"/>
    <property type="evidence" value="ECO:0007669"/>
    <property type="project" value="UniProtKB-KW"/>
</dbReference>
<dbReference type="GO" id="GO:0016324">
    <property type="term" value="C:apical plasma membrane"/>
    <property type="evidence" value="ECO:0007669"/>
    <property type="project" value="TreeGrafter"/>
</dbReference>
<feature type="transmembrane region" description="Helical" evidence="8">
    <location>
        <begin position="637"/>
        <end position="659"/>
    </location>
</feature>
<feature type="transmembrane region" description="Helical" evidence="8">
    <location>
        <begin position="117"/>
        <end position="138"/>
    </location>
</feature>
<dbReference type="InterPro" id="IPR002350">
    <property type="entry name" value="Kazal_dom"/>
</dbReference>
<dbReference type="GO" id="GO:0043252">
    <property type="term" value="P:sodium-independent organic anion transport"/>
    <property type="evidence" value="ECO:0007669"/>
    <property type="project" value="TreeGrafter"/>
</dbReference>
<keyword evidence="7" id="KW-1015">Disulfide bond</keyword>
<evidence type="ECO:0000256" key="2">
    <source>
        <dbReference type="ARBA" id="ARBA00009657"/>
    </source>
</evidence>
<feature type="transmembrane region" description="Helical" evidence="8">
    <location>
        <begin position="544"/>
        <end position="563"/>
    </location>
</feature>
<feature type="transmembrane region" description="Helical" evidence="8">
    <location>
        <begin position="89"/>
        <end position="110"/>
    </location>
</feature>
<feature type="domain" description="Kazal-like" evidence="10">
    <location>
        <begin position="467"/>
        <end position="522"/>
    </location>
</feature>
<dbReference type="KEGG" id="muo:115468216"/>
<dbReference type="Gene3D" id="3.30.60.30">
    <property type="match status" value="1"/>
</dbReference>
<dbReference type="InterPro" id="IPR036058">
    <property type="entry name" value="Kazal_dom_sf"/>
</dbReference>
<dbReference type="GeneID" id="115468216"/>
<dbReference type="PANTHER" id="PTHR11388">
    <property type="entry name" value="ORGANIC ANION TRANSPORTER"/>
    <property type="match status" value="1"/>
</dbReference>
<evidence type="ECO:0000256" key="8">
    <source>
        <dbReference type="RuleBase" id="RU362056"/>
    </source>
</evidence>
<gene>
    <name evidence="12" type="primary">LOC115468216</name>
</gene>
<evidence type="ECO:0000259" key="10">
    <source>
        <dbReference type="PROSITE" id="PS51465"/>
    </source>
</evidence>
<dbReference type="InterPro" id="IPR036259">
    <property type="entry name" value="MFS_trans_sf"/>
</dbReference>
<comment type="similarity">
    <text evidence="2 8">Belongs to the organo anion transporter (TC 2.A.60) family.</text>
</comment>
<feature type="transmembrane region" description="Helical" evidence="8">
    <location>
        <begin position="352"/>
        <end position="375"/>
    </location>
</feature>
<dbReference type="AlphaFoldDB" id="A0A6P7XY14"/>
<reference evidence="12" key="1">
    <citation type="submission" date="2025-08" db="UniProtKB">
        <authorList>
            <consortium name="RefSeq"/>
        </authorList>
    </citation>
    <scope>IDENTIFICATION</scope>
</reference>
<proteinExistence type="inferred from homology"/>
<keyword evidence="4 8" id="KW-0812">Transmembrane</keyword>
<evidence type="ECO:0000256" key="3">
    <source>
        <dbReference type="ARBA" id="ARBA00022475"/>
    </source>
</evidence>
<dbReference type="GO" id="GO:0015125">
    <property type="term" value="F:bile acid transmembrane transporter activity"/>
    <property type="evidence" value="ECO:0007669"/>
    <property type="project" value="TreeGrafter"/>
</dbReference>
<keyword evidence="6 8" id="KW-0472">Membrane</keyword>
<feature type="transmembrane region" description="Helical" evidence="8">
    <location>
        <begin position="187"/>
        <end position="207"/>
    </location>
</feature>
<organism evidence="11 12">
    <name type="scientific">Microcaecilia unicolor</name>
    <dbReference type="NCBI Taxonomy" id="1415580"/>
    <lineage>
        <taxon>Eukaryota</taxon>
        <taxon>Metazoa</taxon>
        <taxon>Chordata</taxon>
        <taxon>Craniata</taxon>
        <taxon>Vertebrata</taxon>
        <taxon>Euteleostomi</taxon>
        <taxon>Amphibia</taxon>
        <taxon>Gymnophiona</taxon>
        <taxon>Siphonopidae</taxon>
        <taxon>Microcaecilia</taxon>
    </lineage>
</organism>
<evidence type="ECO:0000256" key="4">
    <source>
        <dbReference type="ARBA" id="ARBA00022692"/>
    </source>
</evidence>
<feature type="transmembrane region" description="Helical" evidence="8">
    <location>
        <begin position="429"/>
        <end position="455"/>
    </location>
</feature>
<dbReference type="OrthoDB" id="5062115at2759"/>
<feature type="transmembrane region" description="Helical" evidence="8">
    <location>
        <begin position="266"/>
        <end position="290"/>
    </location>
</feature>
<feature type="transmembrane region" description="Helical" evidence="8">
    <location>
        <begin position="583"/>
        <end position="600"/>
    </location>
</feature>
<feature type="transmembrane region" description="Helical" evidence="8">
    <location>
        <begin position="219"/>
        <end position="246"/>
    </location>
</feature>
<dbReference type="SUPFAM" id="SSF100895">
    <property type="entry name" value="Kazal-type serine protease inhibitors"/>
    <property type="match status" value="1"/>
</dbReference>
<keyword evidence="3" id="KW-1003">Cell membrane</keyword>